<dbReference type="InterPro" id="IPR004101">
    <property type="entry name" value="Mur_ligase_C"/>
</dbReference>
<proteinExistence type="predicted"/>
<sequence>MNLISYILILQLEDYQIRRFLKWVLKNPFGKALEGKKPLVWTYKAKFIAVCAGFWYLIIILGLFEVLGIFGLLFGLFLAFFPWIFVVFALVTRRPYEAINRKLAISKTRKIILHLKSKGLKVIGITGSYGKTTTKEFLYQILKDNYKVLRTPESYNTLFGIKNVIDLELDESYDFFICEMGAYKTGEIKELCKMAQPDYAILTGINEQHLERFGKIENTIKAKFELIQAVTDKTRCLLNHDCELITSSYLPYVSNSPNQLEPVFYSFEDINITNFSLIGTANITNAIAAATMAKIIGLTQTSIDKKLTELKPFSHRLEVKILDNGWTILDDSYNSNVDGFKLALSALKGFKGIKIIATPGIVELGSKTKEIHRELGKLCDEMCDYIILVGKNERTIALAEGITTKFKIIYMESIKLLNKTVESLNIKSPVILIENDLTDNY</sequence>
<dbReference type="PANTHER" id="PTHR43024:SF1">
    <property type="entry name" value="UDP-N-ACETYLMURAMOYL-TRIPEPTIDE--D-ALANYL-D-ALANINE LIGASE"/>
    <property type="match status" value="1"/>
</dbReference>
<comment type="caution">
    <text evidence="7">The sequence shown here is derived from an EMBL/GenBank/DDBJ whole genome shotgun (WGS) entry which is preliminary data.</text>
</comment>
<feature type="domain" description="Mur ligase central" evidence="6">
    <location>
        <begin position="125"/>
        <end position="244"/>
    </location>
</feature>
<keyword evidence="1" id="KW-0436">Ligase</keyword>
<keyword evidence="2" id="KW-0547">Nucleotide-binding</keyword>
<dbReference type="InterPro" id="IPR036565">
    <property type="entry name" value="Mur-like_cat_sf"/>
</dbReference>
<dbReference type="Pfam" id="PF08245">
    <property type="entry name" value="Mur_ligase_M"/>
    <property type="match status" value="1"/>
</dbReference>
<name>A0A2H0XDF6_UNCKA</name>
<evidence type="ECO:0000259" key="5">
    <source>
        <dbReference type="Pfam" id="PF02875"/>
    </source>
</evidence>
<dbReference type="GO" id="GO:0016881">
    <property type="term" value="F:acid-amino acid ligase activity"/>
    <property type="evidence" value="ECO:0007669"/>
    <property type="project" value="InterPro"/>
</dbReference>
<feature type="transmembrane region" description="Helical" evidence="4">
    <location>
        <begin position="45"/>
        <end position="64"/>
    </location>
</feature>
<keyword evidence="4" id="KW-0472">Membrane</keyword>
<dbReference type="AlphaFoldDB" id="A0A2H0XDF6"/>
<keyword evidence="3" id="KW-0067">ATP-binding</keyword>
<evidence type="ECO:0000256" key="1">
    <source>
        <dbReference type="ARBA" id="ARBA00022598"/>
    </source>
</evidence>
<reference evidence="8" key="1">
    <citation type="submission" date="2017-09" db="EMBL/GenBank/DDBJ databases">
        <title>Depth-based differentiation of microbial function through sediment-hosted aquifers and enrichment of novel symbionts in the deep terrestrial subsurface.</title>
        <authorList>
            <person name="Probst A.J."/>
            <person name="Ladd B."/>
            <person name="Jarett J.K."/>
            <person name="Geller-Mcgrath D.E."/>
            <person name="Sieber C.M.K."/>
            <person name="Emerson J.B."/>
            <person name="Anantharaman K."/>
            <person name="Thomas B.C."/>
            <person name="Malmstrom R."/>
            <person name="Stieglmeier M."/>
            <person name="Klingl A."/>
            <person name="Woyke T."/>
            <person name="Ryan C.M."/>
            <person name="Banfield J.F."/>
        </authorList>
    </citation>
    <scope>NUCLEOTIDE SEQUENCE [LARGE SCALE GENOMIC DNA]</scope>
</reference>
<dbReference type="SUPFAM" id="SSF53244">
    <property type="entry name" value="MurD-like peptide ligases, peptide-binding domain"/>
    <property type="match status" value="1"/>
</dbReference>
<evidence type="ECO:0000256" key="2">
    <source>
        <dbReference type="ARBA" id="ARBA00022741"/>
    </source>
</evidence>
<dbReference type="PANTHER" id="PTHR43024">
    <property type="entry name" value="UDP-N-ACETYLMURAMOYL-TRIPEPTIDE--D-ALANYL-D-ALANINE LIGASE"/>
    <property type="match status" value="1"/>
</dbReference>
<dbReference type="Pfam" id="PF02875">
    <property type="entry name" value="Mur_ligase_C"/>
    <property type="match status" value="1"/>
</dbReference>
<dbReference type="Gene3D" id="3.90.190.20">
    <property type="entry name" value="Mur ligase, C-terminal domain"/>
    <property type="match status" value="1"/>
</dbReference>
<feature type="domain" description="Mur ligase C-terminal" evidence="5">
    <location>
        <begin position="315"/>
        <end position="403"/>
    </location>
</feature>
<evidence type="ECO:0000313" key="7">
    <source>
        <dbReference type="EMBL" id="PIS22953.1"/>
    </source>
</evidence>
<evidence type="ECO:0008006" key="9">
    <source>
        <dbReference type="Google" id="ProtNLM"/>
    </source>
</evidence>
<dbReference type="InterPro" id="IPR036615">
    <property type="entry name" value="Mur_ligase_C_dom_sf"/>
</dbReference>
<keyword evidence="4" id="KW-0812">Transmembrane</keyword>
<dbReference type="InterPro" id="IPR013221">
    <property type="entry name" value="Mur_ligase_cen"/>
</dbReference>
<dbReference type="Proteomes" id="UP000230340">
    <property type="component" value="Unassembled WGS sequence"/>
</dbReference>
<evidence type="ECO:0000313" key="8">
    <source>
        <dbReference type="Proteomes" id="UP000230340"/>
    </source>
</evidence>
<keyword evidence="4" id="KW-1133">Transmembrane helix</keyword>
<dbReference type="EMBL" id="PEYT01000023">
    <property type="protein sequence ID" value="PIS22953.1"/>
    <property type="molecule type" value="Genomic_DNA"/>
</dbReference>
<evidence type="ECO:0000256" key="4">
    <source>
        <dbReference type="SAM" id="Phobius"/>
    </source>
</evidence>
<organism evidence="7 8">
    <name type="scientific">candidate division WWE3 bacterium CG08_land_8_20_14_0_20_40_13</name>
    <dbReference type="NCBI Taxonomy" id="1975084"/>
    <lineage>
        <taxon>Bacteria</taxon>
        <taxon>Katanobacteria</taxon>
    </lineage>
</organism>
<dbReference type="InterPro" id="IPR051046">
    <property type="entry name" value="MurCDEF_CellWall_CoF430Synth"/>
</dbReference>
<evidence type="ECO:0000259" key="6">
    <source>
        <dbReference type="Pfam" id="PF08245"/>
    </source>
</evidence>
<dbReference type="Gene3D" id="3.40.1190.10">
    <property type="entry name" value="Mur-like, catalytic domain"/>
    <property type="match status" value="1"/>
</dbReference>
<dbReference type="SUPFAM" id="SSF53623">
    <property type="entry name" value="MurD-like peptide ligases, catalytic domain"/>
    <property type="match status" value="1"/>
</dbReference>
<dbReference type="GO" id="GO:0005524">
    <property type="term" value="F:ATP binding"/>
    <property type="evidence" value="ECO:0007669"/>
    <property type="project" value="UniProtKB-KW"/>
</dbReference>
<protein>
    <recommendedName>
        <fullName evidence="9">UDP-N-acetylmuramoyl-tripeptide--D-alanyl-D-alanine ligase</fullName>
    </recommendedName>
</protein>
<evidence type="ECO:0000256" key="3">
    <source>
        <dbReference type="ARBA" id="ARBA00022840"/>
    </source>
</evidence>
<accession>A0A2H0XDF6</accession>
<feature type="transmembrane region" description="Helical" evidence="4">
    <location>
        <begin position="70"/>
        <end position="92"/>
    </location>
</feature>
<gene>
    <name evidence="7" type="ORF">COT49_02590</name>
</gene>